<organism evidence="3 4">
    <name type="scientific">Klenkia marina</name>
    <dbReference type="NCBI Taxonomy" id="1960309"/>
    <lineage>
        <taxon>Bacteria</taxon>
        <taxon>Bacillati</taxon>
        <taxon>Actinomycetota</taxon>
        <taxon>Actinomycetes</taxon>
        <taxon>Geodermatophilales</taxon>
        <taxon>Geodermatophilaceae</taxon>
        <taxon>Klenkia</taxon>
    </lineage>
</organism>
<dbReference type="InterPro" id="IPR036761">
    <property type="entry name" value="TTHA0802/YceI-like_sf"/>
</dbReference>
<name>A0A1G4YQ26_9ACTN</name>
<proteinExistence type="inferred from homology"/>
<dbReference type="SUPFAM" id="SSF101874">
    <property type="entry name" value="YceI-like"/>
    <property type="match status" value="1"/>
</dbReference>
<sequence>MAKHRATGAGETDFDDATSALSDVSGDYAVDAAHTRIGFRARHAMVTTVRGTFTRFEGAAHLDVADPTASAVELRIDAASLDTGQADRDAHLRSADFLDVERFPEITFVSTGVEQIDDDEFTVTGDVTIKGQTRTVAVDFTLTGSALDPFGNTRVGFEGALALKRSDWGLVWNAALETGGVLVSDKVQLEFDVSVIRQA</sequence>
<dbReference type="AlphaFoldDB" id="A0A1G4YQ26"/>
<dbReference type="InterPro" id="IPR007372">
    <property type="entry name" value="Lipid/polyisoprenoid-bd_YceI"/>
</dbReference>
<reference evidence="4" key="1">
    <citation type="submission" date="2016-10" db="EMBL/GenBank/DDBJ databases">
        <authorList>
            <person name="Varghese N."/>
            <person name="Submissions S."/>
        </authorList>
    </citation>
    <scope>NUCLEOTIDE SEQUENCE [LARGE SCALE GENOMIC DNA]</scope>
    <source>
        <strain evidence="4">DSM 45722</strain>
    </source>
</reference>
<dbReference type="STRING" id="1960309.SAMN03159343_3315"/>
<feature type="domain" description="Lipid/polyisoprenoid-binding YceI-like" evidence="2">
    <location>
        <begin position="27"/>
        <end position="196"/>
    </location>
</feature>
<dbReference type="SMART" id="SM00867">
    <property type="entry name" value="YceI"/>
    <property type="match status" value="1"/>
</dbReference>
<accession>A0A1G4YQ26</accession>
<comment type="similarity">
    <text evidence="1">Belongs to the UPF0312 family.</text>
</comment>
<evidence type="ECO:0000259" key="2">
    <source>
        <dbReference type="SMART" id="SM00867"/>
    </source>
</evidence>
<evidence type="ECO:0000313" key="4">
    <source>
        <dbReference type="Proteomes" id="UP000198981"/>
    </source>
</evidence>
<dbReference type="RefSeq" id="WP_092806287.1">
    <property type="nucleotide sequence ID" value="NZ_FMUH01000005.1"/>
</dbReference>
<dbReference type="Pfam" id="PF04264">
    <property type="entry name" value="YceI"/>
    <property type="match status" value="1"/>
</dbReference>
<protein>
    <submittedName>
        <fullName evidence="3">Polyisoprenoid-binding protein YceI</fullName>
    </submittedName>
</protein>
<gene>
    <name evidence="3" type="ORF">SAMN03159343_3315</name>
</gene>
<dbReference type="Proteomes" id="UP000198981">
    <property type="component" value="Unassembled WGS sequence"/>
</dbReference>
<dbReference type="PANTHER" id="PTHR34406">
    <property type="entry name" value="PROTEIN YCEI"/>
    <property type="match status" value="1"/>
</dbReference>
<evidence type="ECO:0000313" key="3">
    <source>
        <dbReference type="EMBL" id="SCX55560.1"/>
    </source>
</evidence>
<evidence type="ECO:0000256" key="1">
    <source>
        <dbReference type="ARBA" id="ARBA00008812"/>
    </source>
</evidence>
<dbReference type="Gene3D" id="2.40.128.110">
    <property type="entry name" value="Lipid/polyisoprenoid-binding, YceI-like"/>
    <property type="match status" value="1"/>
</dbReference>
<dbReference type="OrthoDB" id="9811006at2"/>
<dbReference type="PANTHER" id="PTHR34406:SF1">
    <property type="entry name" value="PROTEIN YCEI"/>
    <property type="match status" value="1"/>
</dbReference>
<dbReference type="EMBL" id="FMUH01000005">
    <property type="protein sequence ID" value="SCX55560.1"/>
    <property type="molecule type" value="Genomic_DNA"/>
</dbReference>
<keyword evidence="4" id="KW-1185">Reference proteome</keyword>